<feature type="region of interest" description="Disordered" evidence="2">
    <location>
        <begin position="125"/>
        <end position="190"/>
    </location>
</feature>
<dbReference type="Gene3D" id="1.10.287.1490">
    <property type="match status" value="1"/>
</dbReference>
<gene>
    <name evidence="4" type="primary">LOC110776838</name>
</gene>
<dbReference type="GO" id="GO:0005634">
    <property type="term" value="C:nucleus"/>
    <property type="evidence" value="ECO:0000318"/>
    <property type="project" value="GO_Central"/>
</dbReference>
<dbReference type="KEGG" id="soe:110776838"/>
<dbReference type="GeneID" id="110776838"/>
<evidence type="ECO:0000256" key="1">
    <source>
        <dbReference type="SAM" id="Coils"/>
    </source>
</evidence>
<dbReference type="AlphaFoldDB" id="A0A9R0JJY4"/>
<feature type="region of interest" description="Disordered" evidence="2">
    <location>
        <begin position="1"/>
        <end position="67"/>
    </location>
</feature>
<feature type="compositionally biased region" description="Low complexity" evidence="2">
    <location>
        <begin position="175"/>
        <end position="190"/>
    </location>
</feature>
<keyword evidence="1" id="KW-0175">Coiled coil</keyword>
<dbReference type="RefSeq" id="XP_021837090.1">
    <property type="nucleotide sequence ID" value="XM_021981398.2"/>
</dbReference>
<feature type="coiled-coil region" evidence="1">
    <location>
        <begin position="451"/>
        <end position="576"/>
    </location>
</feature>
<reference evidence="3" key="1">
    <citation type="journal article" date="2021" name="Nat. Commun.">
        <title>Genomic analyses provide insights into spinach domestication and the genetic basis of agronomic traits.</title>
        <authorList>
            <person name="Cai X."/>
            <person name="Sun X."/>
            <person name="Xu C."/>
            <person name="Sun H."/>
            <person name="Wang X."/>
            <person name="Ge C."/>
            <person name="Zhang Z."/>
            <person name="Wang Q."/>
            <person name="Fei Z."/>
            <person name="Jiao C."/>
            <person name="Wang Q."/>
        </authorList>
    </citation>
    <scope>NUCLEOTIDE SEQUENCE [LARGE SCALE GENOMIC DNA]</scope>
    <source>
        <strain evidence="3">cv. Varoflay</strain>
    </source>
</reference>
<accession>A0A9R0JJY4</accession>
<organism evidence="3 4">
    <name type="scientific">Spinacia oleracea</name>
    <name type="common">Spinach</name>
    <dbReference type="NCBI Taxonomy" id="3562"/>
    <lineage>
        <taxon>Eukaryota</taxon>
        <taxon>Viridiplantae</taxon>
        <taxon>Streptophyta</taxon>
        <taxon>Embryophyta</taxon>
        <taxon>Tracheophyta</taxon>
        <taxon>Spermatophyta</taxon>
        <taxon>Magnoliopsida</taxon>
        <taxon>eudicotyledons</taxon>
        <taxon>Gunneridae</taxon>
        <taxon>Pentapetalae</taxon>
        <taxon>Caryophyllales</taxon>
        <taxon>Chenopodiaceae</taxon>
        <taxon>Chenopodioideae</taxon>
        <taxon>Anserineae</taxon>
        <taxon>Spinacia</taxon>
    </lineage>
</organism>
<keyword evidence="3" id="KW-1185">Reference proteome</keyword>
<name>A0A9R0JJY4_SPIOL</name>
<dbReference type="OrthoDB" id="2019993at2759"/>
<evidence type="ECO:0000313" key="4">
    <source>
        <dbReference type="RefSeq" id="XP_021837090.1"/>
    </source>
</evidence>
<sequence length="758" mass="82406">MASAQVLPKPAVSSRKKKDLEAGKRLLEEFKKKRGAAKKQPSSSQPRTDDTTPSEKQAAGYGQALSVNALTDDSSDAVSGASVFSNHTGKSHVFTHYNGSESVSPAHIDTQIDKLSGPELLQKLPNQVGKGHEDPLLNYQSGSDFPQLADDINGKSGSDTGRGRFADAISSSRPSASQVYSSSESHSNSYGSDKYFSSSVSFPNANGGTNDFAAKVFTKGHVTNVLDQESDSVLSRMDLPASSSEFGHSHLESKNHLTFGLEERQPSNAVGNLTGFGSQWASESRSTGLNSNTGGLFNGPSHSVVAEPFPRRSRPSFLDNIVKDSSVSGRPFVEKDKFTNATLPGSNAAASSAIHDSSTAYSPIEPLPTPAYFNPSDDFFSNASRGHTSFEHSVENKLEFTSQKQNEDFAALEQHIEDLTQDKFSLQRTLEASKTLTESLASENSSLTESYNQQASIVSQLKADMERLQDEIKALLAELEAIKAEYVNAQLECNAADERAKLLASEVISLEEKALRLRSNELKLERELENSSAEIASYKKKMSSLDKERRDLLQTIDALQEEKKLLQSKLRTASAGGIPIVPSKGHVKKDASTSTNDLGPDETRDSSEQAASNIQMLENVDNLLLLQSNSAGHEDFALSIPPDQVQTIQNINSLITEIISEKEELMQALITEVSTSTKLKELNKELSQKLEVQTQRLELLTAQSMASEGIVSKQPTASHIVRETVAYADEGDEVVERVLGWIMKLFPGGPSKRRTSRL</sequence>
<dbReference type="GO" id="GO:0040008">
    <property type="term" value="P:regulation of growth"/>
    <property type="evidence" value="ECO:0007669"/>
    <property type="project" value="InterPro"/>
</dbReference>
<reference evidence="4" key="2">
    <citation type="submission" date="2025-08" db="UniProtKB">
        <authorList>
            <consortium name="RefSeq"/>
        </authorList>
    </citation>
    <scope>IDENTIFICATION</scope>
    <source>
        <tissue evidence="4">Leaf</tissue>
    </source>
</reference>
<dbReference type="PANTHER" id="PTHR47490:SF2">
    <property type="entry name" value="PROTEIN BLISTER"/>
    <property type="match status" value="1"/>
</dbReference>
<evidence type="ECO:0000313" key="3">
    <source>
        <dbReference type="Proteomes" id="UP000813463"/>
    </source>
</evidence>
<evidence type="ECO:0000256" key="2">
    <source>
        <dbReference type="SAM" id="MobiDB-lite"/>
    </source>
</evidence>
<dbReference type="InterPro" id="IPR044194">
    <property type="entry name" value="BLISTER"/>
</dbReference>
<feature type="region of interest" description="Disordered" evidence="2">
    <location>
        <begin position="580"/>
        <end position="610"/>
    </location>
</feature>
<dbReference type="GO" id="GO:0006355">
    <property type="term" value="P:regulation of DNA-templated transcription"/>
    <property type="evidence" value="ECO:0000318"/>
    <property type="project" value="GO_Central"/>
</dbReference>
<protein>
    <submittedName>
        <fullName evidence="4">Protein BLISTER</fullName>
    </submittedName>
</protein>
<dbReference type="Proteomes" id="UP000813463">
    <property type="component" value="Chromosome 3"/>
</dbReference>
<dbReference type="PANTHER" id="PTHR47490">
    <property type="entry name" value="PROTEIN BLISTER"/>
    <property type="match status" value="1"/>
</dbReference>
<feature type="compositionally biased region" description="Basic and acidic residues" evidence="2">
    <location>
        <begin position="18"/>
        <end position="31"/>
    </location>
</feature>
<feature type="coiled-coil region" evidence="1">
    <location>
        <begin position="676"/>
        <end position="703"/>
    </location>
</feature>
<proteinExistence type="predicted"/>